<evidence type="ECO:0000256" key="1">
    <source>
        <dbReference type="SAM" id="MobiDB-lite"/>
    </source>
</evidence>
<name>A0A8K0X2A2_9PEZI</name>
<dbReference type="Proteomes" id="UP000813385">
    <property type="component" value="Unassembled WGS sequence"/>
</dbReference>
<feature type="compositionally biased region" description="Low complexity" evidence="1">
    <location>
        <begin position="158"/>
        <end position="168"/>
    </location>
</feature>
<protein>
    <submittedName>
        <fullName evidence="2">Uncharacterized protein</fullName>
    </submittedName>
</protein>
<evidence type="ECO:0000313" key="3">
    <source>
        <dbReference type="Proteomes" id="UP000813385"/>
    </source>
</evidence>
<sequence>MPHAPGIPVAGSMCVATVTRVAIVAMRQAKHHSLLVDKGWLGGGPLCHAWCCPADGDRAITGVRRAFLFDCDELLESRHPSVRCTGSRLHNLRVGTARFDNNMVQPPKRTTNIQRRGGANPPGSAGMTLMFAFIFTGRTIIDSLVDHSAIAIQMTPGATTSRSTRSASVSDGEPGRHHDKSGGDEAQSGVALLGDGYTMRRPNVAEDSATSDHVLPQMCDDSSRRKSSMYWHLGSMERTLELTMLTEKHPRVTNEETAKQMLGHVQNVTKSRRNMIAQRDRPGARTTRAA</sequence>
<reference evidence="2" key="1">
    <citation type="journal article" date="2021" name="Nat. Commun.">
        <title>Genetic determinants of endophytism in the Arabidopsis root mycobiome.</title>
        <authorList>
            <person name="Mesny F."/>
            <person name="Miyauchi S."/>
            <person name="Thiergart T."/>
            <person name="Pickel B."/>
            <person name="Atanasova L."/>
            <person name="Karlsson M."/>
            <person name="Huettel B."/>
            <person name="Barry K.W."/>
            <person name="Haridas S."/>
            <person name="Chen C."/>
            <person name="Bauer D."/>
            <person name="Andreopoulos W."/>
            <person name="Pangilinan J."/>
            <person name="LaButti K."/>
            <person name="Riley R."/>
            <person name="Lipzen A."/>
            <person name="Clum A."/>
            <person name="Drula E."/>
            <person name="Henrissat B."/>
            <person name="Kohler A."/>
            <person name="Grigoriev I.V."/>
            <person name="Martin F.M."/>
            <person name="Hacquard S."/>
        </authorList>
    </citation>
    <scope>NUCLEOTIDE SEQUENCE</scope>
    <source>
        <strain evidence="2">MPI-CAGE-AT-0016</strain>
    </source>
</reference>
<comment type="caution">
    <text evidence="2">The sequence shown here is derived from an EMBL/GenBank/DDBJ whole genome shotgun (WGS) entry which is preliminary data.</text>
</comment>
<dbReference type="AlphaFoldDB" id="A0A8K0X2A2"/>
<dbReference type="EMBL" id="JAGPXD010000005">
    <property type="protein sequence ID" value="KAH7354413.1"/>
    <property type="molecule type" value="Genomic_DNA"/>
</dbReference>
<feature type="compositionally biased region" description="Basic and acidic residues" evidence="1">
    <location>
        <begin position="173"/>
        <end position="183"/>
    </location>
</feature>
<gene>
    <name evidence="2" type="ORF">B0T11DRAFT_127875</name>
</gene>
<keyword evidence="3" id="KW-1185">Reference proteome</keyword>
<evidence type="ECO:0000313" key="2">
    <source>
        <dbReference type="EMBL" id="KAH7354413.1"/>
    </source>
</evidence>
<feature type="compositionally biased region" description="Polar residues" evidence="1">
    <location>
        <begin position="102"/>
        <end position="114"/>
    </location>
</feature>
<feature type="region of interest" description="Disordered" evidence="1">
    <location>
        <begin position="101"/>
        <end position="121"/>
    </location>
</feature>
<proteinExistence type="predicted"/>
<organism evidence="2 3">
    <name type="scientific">Plectosphaerella cucumerina</name>
    <dbReference type="NCBI Taxonomy" id="40658"/>
    <lineage>
        <taxon>Eukaryota</taxon>
        <taxon>Fungi</taxon>
        <taxon>Dikarya</taxon>
        <taxon>Ascomycota</taxon>
        <taxon>Pezizomycotina</taxon>
        <taxon>Sordariomycetes</taxon>
        <taxon>Hypocreomycetidae</taxon>
        <taxon>Glomerellales</taxon>
        <taxon>Plectosphaerellaceae</taxon>
        <taxon>Plectosphaerella</taxon>
    </lineage>
</organism>
<accession>A0A8K0X2A2</accession>
<feature type="region of interest" description="Disordered" evidence="1">
    <location>
        <begin position="156"/>
        <end position="189"/>
    </location>
</feature>